<dbReference type="NCBIfam" id="NF040974">
    <property type="entry name" value="RepABC_RepC"/>
    <property type="match status" value="1"/>
</dbReference>
<feature type="domain" description="Plasmid replication protein C C-terminal" evidence="3">
    <location>
        <begin position="350"/>
        <end position="449"/>
    </location>
</feature>
<reference evidence="4" key="1">
    <citation type="submission" date="2022-04" db="EMBL/GenBank/DDBJ databases">
        <title>Roseibium sp. CAU 1639 isolated from mud.</title>
        <authorList>
            <person name="Kim W."/>
        </authorList>
    </citation>
    <scope>NUCLEOTIDE SEQUENCE</scope>
    <source>
        <strain evidence="4">CAU 1639</strain>
    </source>
</reference>
<dbReference type="Gene3D" id="1.10.10.10">
    <property type="entry name" value="Winged helix-like DNA-binding domain superfamily/Winged helix DNA-binding domain"/>
    <property type="match status" value="1"/>
</dbReference>
<evidence type="ECO:0000313" key="5">
    <source>
        <dbReference type="Proteomes" id="UP001431221"/>
    </source>
</evidence>
<feature type="domain" description="Plasmid replication protein C N-terminal" evidence="2">
    <location>
        <begin position="25"/>
        <end position="196"/>
    </location>
</feature>
<evidence type="ECO:0000259" key="3">
    <source>
        <dbReference type="Pfam" id="PF11800"/>
    </source>
</evidence>
<dbReference type="Pfam" id="PF03428">
    <property type="entry name" value="RP-C"/>
    <property type="match status" value="1"/>
</dbReference>
<evidence type="ECO:0000313" key="4">
    <source>
        <dbReference type="EMBL" id="MCK7616026.1"/>
    </source>
</evidence>
<dbReference type="InterPro" id="IPR005090">
    <property type="entry name" value="RepC_N"/>
</dbReference>
<organism evidence="4 5">
    <name type="scientific">Roseibium sediminicola</name>
    <dbReference type="NCBI Taxonomy" id="2933272"/>
    <lineage>
        <taxon>Bacteria</taxon>
        <taxon>Pseudomonadati</taxon>
        <taxon>Pseudomonadota</taxon>
        <taxon>Alphaproteobacteria</taxon>
        <taxon>Hyphomicrobiales</taxon>
        <taxon>Stappiaceae</taxon>
        <taxon>Roseibium</taxon>
    </lineage>
</organism>
<gene>
    <name evidence="4" type="primary">repC</name>
    <name evidence="4" type="ORF">M0H32_28040</name>
</gene>
<evidence type="ECO:0000256" key="1">
    <source>
        <dbReference type="SAM" id="MobiDB-lite"/>
    </source>
</evidence>
<dbReference type="SUPFAM" id="SSF46785">
    <property type="entry name" value="Winged helix' DNA-binding domain"/>
    <property type="match status" value="1"/>
</dbReference>
<accession>A0ABT0H2W6</accession>
<protein>
    <submittedName>
        <fullName evidence="4">Replication initiation protein RepC</fullName>
    </submittedName>
</protein>
<dbReference type="InterPro" id="IPR036390">
    <property type="entry name" value="WH_DNA-bd_sf"/>
</dbReference>
<dbReference type="RefSeq" id="WP_248159965.1">
    <property type="nucleotide sequence ID" value="NZ_JALNMJ010000038.1"/>
</dbReference>
<name>A0ABT0H2W6_9HYPH</name>
<dbReference type="InterPro" id="IPR021760">
    <property type="entry name" value="RepC_C"/>
</dbReference>
<dbReference type="Pfam" id="PF11800">
    <property type="entry name" value="RP-C_C"/>
    <property type="match status" value="1"/>
</dbReference>
<feature type="region of interest" description="Disordered" evidence="1">
    <location>
        <begin position="305"/>
        <end position="325"/>
    </location>
</feature>
<dbReference type="InterPro" id="IPR036388">
    <property type="entry name" value="WH-like_DNA-bd_sf"/>
</dbReference>
<dbReference type="EMBL" id="JALNMJ010000038">
    <property type="protein sequence ID" value="MCK7616026.1"/>
    <property type="molecule type" value="Genomic_DNA"/>
</dbReference>
<evidence type="ECO:0000259" key="2">
    <source>
        <dbReference type="Pfam" id="PF03428"/>
    </source>
</evidence>
<dbReference type="Proteomes" id="UP001431221">
    <property type="component" value="Unassembled WGS sequence"/>
</dbReference>
<feature type="compositionally biased region" description="Basic and acidic residues" evidence="1">
    <location>
        <begin position="240"/>
        <end position="252"/>
    </location>
</feature>
<comment type="caution">
    <text evidence="4">The sequence shown here is derived from an EMBL/GenBank/DDBJ whole genome shotgun (WGS) entry which is preliminary data.</text>
</comment>
<dbReference type="InterPro" id="IPR047611">
    <property type="entry name" value="RepABC_RepC"/>
</dbReference>
<keyword evidence="5" id="KW-1185">Reference proteome</keyword>
<proteinExistence type="predicted"/>
<feature type="region of interest" description="Disordered" evidence="1">
    <location>
        <begin position="240"/>
        <end position="264"/>
    </location>
</feature>
<sequence length="451" mass="49090">MDQDQPFSPRESANPSARQHIACFRKLSDGILASAALAAHDDRPEVAKAELARTLKRAAPALGIRRSAYQILDILLGLVRPEDFAAGKRPIVAISNDRLMQYTGASIKTVSRCLKSLVEVGILAYRDSPTGRRYVYRKHDGTPDEAYGLDFTPACFNLDAFAVLADEYRDALNRERNARRAVTRLSRAVIDLVEAAGPDFSDYATHAEKLLAELRHDPEACAEWLQALYDDVLGVVENRRQEKAQDASKEAEMSPAGGQNVPHIYNTNPPPSVFSRNKRTCSNEQEANLKADNGFAVEMALEKEPCGAGSETQHPNEQAETVEAGHAGASVGDRLTQSDVGNLEGVSIGLIQSACSLAQTETNARFKSWADLCAAVEDLRLLVGLSEAGYTQAVLRHGKHLPAACLAVVAEKALRDSRMIASPGGYFRAMIDRASDHKLNLKRSLFGLAHS</sequence>
<feature type="compositionally biased region" description="Polar residues" evidence="1">
    <location>
        <begin position="310"/>
        <end position="319"/>
    </location>
</feature>